<evidence type="ECO:0000313" key="3">
    <source>
        <dbReference type="Proteomes" id="UP000316181"/>
    </source>
</evidence>
<protein>
    <submittedName>
        <fullName evidence="2">Uncharacterized protein</fullName>
    </submittedName>
</protein>
<keyword evidence="3" id="KW-1185">Reference proteome</keyword>
<evidence type="ECO:0000313" key="2">
    <source>
        <dbReference type="EMBL" id="TQK77239.1"/>
    </source>
</evidence>
<reference evidence="2 3" key="1">
    <citation type="submission" date="2019-06" db="EMBL/GenBank/DDBJ databases">
        <title>Sequencing the genomes of 1000 actinobacteria strains.</title>
        <authorList>
            <person name="Klenk H.-P."/>
        </authorList>
    </citation>
    <scope>NUCLEOTIDE SEQUENCE [LARGE SCALE GENOMIC DNA]</scope>
    <source>
        <strain evidence="2 3">DSM 10596</strain>
    </source>
</reference>
<organism evidence="2 3">
    <name type="scientific">Rarobacter incanus</name>
    <dbReference type="NCBI Taxonomy" id="153494"/>
    <lineage>
        <taxon>Bacteria</taxon>
        <taxon>Bacillati</taxon>
        <taxon>Actinomycetota</taxon>
        <taxon>Actinomycetes</taxon>
        <taxon>Micrococcales</taxon>
        <taxon>Rarobacteraceae</taxon>
        <taxon>Rarobacter</taxon>
    </lineage>
</organism>
<dbReference type="EMBL" id="VFNV01000001">
    <property type="protein sequence ID" value="TQK77239.1"/>
    <property type="molecule type" value="Genomic_DNA"/>
</dbReference>
<sequence>MPTPNQPDDAEIPLTPDTPTDESSGAIDIADTPGTASPLDI</sequence>
<comment type="caution">
    <text evidence="2">The sequence shown here is derived from an EMBL/GenBank/DDBJ whole genome shotgun (WGS) entry which is preliminary data.</text>
</comment>
<dbReference type="AlphaFoldDB" id="A0A542SRJ7"/>
<feature type="region of interest" description="Disordered" evidence="1">
    <location>
        <begin position="1"/>
        <end position="41"/>
    </location>
</feature>
<proteinExistence type="predicted"/>
<accession>A0A542SRJ7</accession>
<dbReference type="Proteomes" id="UP000316181">
    <property type="component" value="Unassembled WGS sequence"/>
</dbReference>
<gene>
    <name evidence="2" type="ORF">FB389_1956</name>
</gene>
<evidence type="ECO:0000256" key="1">
    <source>
        <dbReference type="SAM" id="MobiDB-lite"/>
    </source>
</evidence>
<name>A0A542SRJ7_9MICO</name>
<dbReference type="RefSeq" id="WP_281282039.1">
    <property type="nucleotide sequence ID" value="NZ_BAAATB010000006.1"/>
</dbReference>